<feature type="site" description="Important for substrate binding and specificity" evidence="8">
    <location>
        <position position="72"/>
    </location>
</feature>
<feature type="active site" description="Proton donor/acceptor" evidence="8">
    <location>
        <position position="177"/>
    </location>
</feature>
<dbReference type="InterPro" id="IPR036397">
    <property type="entry name" value="RNaseH_sf"/>
</dbReference>
<evidence type="ECO:0000256" key="3">
    <source>
        <dbReference type="ARBA" id="ARBA00022722"/>
    </source>
</evidence>
<feature type="binding site" evidence="8">
    <location>
        <position position="182"/>
    </location>
    <ligand>
        <name>Mg(2+)</name>
        <dbReference type="ChEBI" id="CHEBI:18420"/>
        <label>2</label>
        <note>catalytic</note>
    </ligand>
</feature>
<dbReference type="GO" id="GO:0045004">
    <property type="term" value="P:DNA replication proofreading"/>
    <property type="evidence" value="ECO:0007669"/>
    <property type="project" value="TreeGrafter"/>
</dbReference>
<evidence type="ECO:0000313" key="11">
    <source>
        <dbReference type="Proteomes" id="UP000006755"/>
    </source>
</evidence>
<evidence type="ECO:0000256" key="4">
    <source>
        <dbReference type="ARBA" id="ARBA00022723"/>
    </source>
</evidence>
<dbReference type="GO" id="GO:0016896">
    <property type="term" value="F:RNA exonuclease activity, producing 5'-phosphomonoesters"/>
    <property type="evidence" value="ECO:0007669"/>
    <property type="project" value="UniProtKB-UniRule"/>
</dbReference>
<evidence type="ECO:0000256" key="2">
    <source>
        <dbReference type="ARBA" id="ARBA00022694"/>
    </source>
</evidence>
<evidence type="ECO:0000256" key="8">
    <source>
        <dbReference type="HAMAP-Rule" id="MF_00157"/>
    </source>
</evidence>
<comment type="subunit">
    <text evidence="1 8">Homodimer.</text>
</comment>
<comment type="similarity">
    <text evidence="8">Belongs to the RNase T family.</text>
</comment>
<evidence type="ECO:0000259" key="9">
    <source>
        <dbReference type="SMART" id="SM00479"/>
    </source>
</evidence>
<keyword evidence="6 8" id="KW-0269">Exonuclease</keyword>
<feature type="site" description="Important for substrate binding and specificity" evidence="8">
    <location>
        <position position="120"/>
    </location>
</feature>
<dbReference type="HAMAP" id="MF_00157">
    <property type="entry name" value="RNase_T"/>
    <property type="match status" value="1"/>
</dbReference>
<name>K2J2W3_9GAMM</name>
<feature type="binding site" evidence="8">
    <location>
        <position position="20"/>
    </location>
    <ligand>
        <name>Mg(2+)</name>
        <dbReference type="ChEBI" id="CHEBI:18420"/>
        <label>2</label>
        <note>catalytic</note>
    </ligand>
</feature>
<dbReference type="SMART" id="SM00479">
    <property type="entry name" value="EXOIII"/>
    <property type="match status" value="1"/>
</dbReference>
<accession>K2J2W3</accession>
<dbReference type="NCBIfam" id="TIGR01298">
    <property type="entry name" value="RNaseT"/>
    <property type="match status" value="1"/>
</dbReference>
<keyword evidence="7 8" id="KW-0460">Magnesium</keyword>
<feature type="domain" description="Exonuclease" evidence="9">
    <location>
        <begin position="13"/>
        <end position="199"/>
    </location>
</feature>
<feature type="site" description="Important for substrate binding and specificity" evidence="8">
    <location>
        <position position="24"/>
    </location>
</feature>
<evidence type="ECO:0000313" key="10">
    <source>
        <dbReference type="EMBL" id="EKE69152.1"/>
    </source>
</evidence>
<evidence type="ECO:0000256" key="7">
    <source>
        <dbReference type="ARBA" id="ARBA00022842"/>
    </source>
</evidence>
<dbReference type="PATRIC" id="fig|745411.4.peg.3133"/>
<proteinExistence type="inferred from homology"/>
<dbReference type="GO" id="GO:0005829">
    <property type="term" value="C:cytosol"/>
    <property type="evidence" value="ECO:0007669"/>
    <property type="project" value="TreeGrafter"/>
</dbReference>
<dbReference type="InterPro" id="IPR012337">
    <property type="entry name" value="RNaseH-like_sf"/>
</dbReference>
<keyword evidence="11" id="KW-1185">Reference proteome</keyword>
<dbReference type="STRING" id="745411.B3C1_15924"/>
<feature type="binding site" evidence="8">
    <location>
        <position position="18"/>
    </location>
    <ligand>
        <name>Mg(2+)</name>
        <dbReference type="ChEBI" id="CHEBI:18420"/>
        <label>2</label>
        <note>catalytic</note>
    </ligand>
</feature>
<dbReference type="AlphaFoldDB" id="K2J2W3"/>
<feature type="site" description="Important for substrate binding and specificity" evidence="8">
    <location>
        <position position="142"/>
    </location>
</feature>
<dbReference type="PANTHER" id="PTHR30231">
    <property type="entry name" value="DNA POLYMERASE III SUBUNIT EPSILON"/>
    <property type="match status" value="1"/>
</dbReference>
<dbReference type="Proteomes" id="UP000006755">
    <property type="component" value="Unassembled WGS sequence"/>
</dbReference>
<dbReference type="FunFam" id="3.30.420.10:FF:000009">
    <property type="entry name" value="Ribonuclease T"/>
    <property type="match status" value="1"/>
</dbReference>
<sequence>MSELFSQRFRGFYPVIIDVETAGFNAQTDALLQIAATLVDMDSTGRLVVKETVFHNVLPFEGANLEEAALKFTGITDPWHPLRYAIDENEALKDIFKAVRKGMKAAGCQRAILVGHNAAFDLGFLNAVIERTAQKRSPFHPFVSFDTTTLAALALGQTVLAKACPAAGLDFDNAEAHAADYDAERTAQLFCHIVNRWQDLGGWPLPAPAEDAESAPQDQSLAP</sequence>
<dbReference type="EMBL" id="AMRI01000026">
    <property type="protein sequence ID" value="EKE69152.1"/>
    <property type="molecule type" value="Genomic_DNA"/>
</dbReference>
<keyword evidence="3 8" id="KW-0540">Nuclease</keyword>
<organism evidence="10 11">
    <name type="scientific">Gallaecimonas xiamenensis 3-C-1</name>
    <dbReference type="NCBI Taxonomy" id="745411"/>
    <lineage>
        <taxon>Bacteria</taxon>
        <taxon>Pseudomonadati</taxon>
        <taxon>Pseudomonadota</taxon>
        <taxon>Gammaproteobacteria</taxon>
        <taxon>Enterobacterales</taxon>
        <taxon>Gallaecimonadaceae</taxon>
        <taxon>Gallaecimonas</taxon>
    </lineage>
</organism>
<evidence type="ECO:0000256" key="6">
    <source>
        <dbReference type="ARBA" id="ARBA00022839"/>
    </source>
</evidence>
<dbReference type="Pfam" id="PF00929">
    <property type="entry name" value="RNase_T"/>
    <property type="match status" value="1"/>
</dbReference>
<evidence type="ECO:0000256" key="1">
    <source>
        <dbReference type="ARBA" id="ARBA00011738"/>
    </source>
</evidence>
<dbReference type="EC" id="3.1.13.-" evidence="8"/>
<evidence type="ECO:0000256" key="5">
    <source>
        <dbReference type="ARBA" id="ARBA00022801"/>
    </source>
</evidence>
<comment type="caution">
    <text evidence="10">The sequence shown here is derived from an EMBL/GenBank/DDBJ whole genome shotgun (WGS) entry which is preliminary data.</text>
</comment>
<gene>
    <name evidence="8" type="primary">rnt</name>
    <name evidence="10" type="ORF">B3C1_15924</name>
</gene>
<protein>
    <recommendedName>
        <fullName evidence="8">Ribonuclease T</fullName>
        <ecNumber evidence="8">3.1.13.-</ecNumber>
    </recommendedName>
    <alternativeName>
        <fullName evidence="8">Exoribonuclease T</fullName>
        <shortName evidence="8">RNase T</shortName>
    </alternativeName>
</protein>
<dbReference type="InterPro" id="IPR013520">
    <property type="entry name" value="Ribonucl_H"/>
</dbReference>
<dbReference type="PANTHER" id="PTHR30231:SF2">
    <property type="entry name" value="RIBONUCLEASE T"/>
    <property type="match status" value="1"/>
</dbReference>
<keyword evidence="5 8" id="KW-0378">Hydrolase</keyword>
<comment type="function">
    <text evidence="8">Trims short 3' overhangs of a variety of RNA species, leaving a one or two nucleotide 3' overhang. Responsible for the end-turnover of tRNA: specifically removes the terminal AMP residue from uncharged tRNA (tRNA-C-C-A). Also appears to be involved in tRNA biosynthesis.</text>
</comment>
<reference evidence="10 11" key="1">
    <citation type="journal article" date="2012" name="J. Bacteriol.">
        <title>Genome Sequence of Gallaecimonas xiamenensis Type Strain 3-C-1.</title>
        <authorList>
            <person name="Lai Q."/>
            <person name="Wang L."/>
            <person name="Wang W."/>
            <person name="Shao Z."/>
        </authorList>
    </citation>
    <scope>NUCLEOTIDE SEQUENCE [LARGE SCALE GENOMIC DNA]</scope>
    <source>
        <strain evidence="10 11">3-C-1</strain>
    </source>
</reference>
<dbReference type="OrthoDB" id="9778264at2"/>
<dbReference type="GO" id="GO:0008033">
    <property type="term" value="P:tRNA processing"/>
    <property type="evidence" value="ECO:0007669"/>
    <property type="project" value="UniProtKB-KW"/>
</dbReference>
<dbReference type="InterPro" id="IPR005987">
    <property type="entry name" value="RNase_T"/>
</dbReference>
<dbReference type="SUPFAM" id="SSF53098">
    <property type="entry name" value="Ribonuclease H-like"/>
    <property type="match status" value="1"/>
</dbReference>
<dbReference type="GO" id="GO:0000287">
    <property type="term" value="F:magnesium ion binding"/>
    <property type="evidence" value="ECO:0007669"/>
    <property type="project" value="UniProtKB-UniRule"/>
</dbReference>
<dbReference type="GO" id="GO:0008408">
    <property type="term" value="F:3'-5' exonuclease activity"/>
    <property type="evidence" value="ECO:0007669"/>
    <property type="project" value="TreeGrafter"/>
</dbReference>
<feature type="binding site" evidence="8">
    <location>
        <position position="177"/>
    </location>
    <ligand>
        <name>Mg(2+)</name>
        <dbReference type="ChEBI" id="CHEBI:18420"/>
        <label>2</label>
        <note>catalytic</note>
    </ligand>
</feature>
<dbReference type="RefSeq" id="WP_008486088.1">
    <property type="nucleotide sequence ID" value="NZ_AMRI01000026.1"/>
</dbReference>
<dbReference type="eggNOG" id="COG0847">
    <property type="taxonomic scope" value="Bacteria"/>
</dbReference>
<dbReference type="GO" id="GO:0003676">
    <property type="term" value="F:nucleic acid binding"/>
    <property type="evidence" value="ECO:0007669"/>
    <property type="project" value="InterPro"/>
</dbReference>
<feature type="binding site" evidence="8">
    <location>
        <position position="18"/>
    </location>
    <ligand>
        <name>Mg(2+)</name>
        <dbReference type="ChEBI" id="CHEBI:18420"/>
        <label>1</label>
        <note>catalytic</note>
    </ligand>
</feature>
<comment type="cofactor">
    <cofactor evidence="8">
        <name>Mg(2+)</name>
        <dbReference type="ChEBI" id="CHEBI:18420"/>
    </cofactor>
    <text evidence="8">Binds two Mg(2+) per subunit. The active form of the enzyme binds two Mg(2+) ions in its active site. The first Mg(2+) forms only one salt bridge with the protein.</text>
</comment>
<keyword evidence="4 8" id="KW-0479">Metal-binding</keyword>
<dbReference type="Gene3D" id="3.30.420.10">
    <property type="entry name" value="Ribonuclease H-like superfamily/Ribonuclease H"/>
    <property type="match status" value="1"/>
</dbReference>
<keyword evidence="2 8" id="KW-0819">tRNA processing</keyword>